<dbReference type="EMBL" id="JBHMDO010000003">
    <property type="protein sequence ID" value="MFB9324550.1"/>
    <property type="molecule type" value="Genomic_DNA"/>
</dbReference>
<gene>
    <name evidence="1" type="ORF">ACFFSY_01175</name>
</gene>
<evidence type="ECO:0000313" key="1">
    <source>
        <dbReference type="EMBL" id="MFB9324550.1"/>
    </source>
</evidence>
<reference evidence="1 2" key="1">
    <citation type="submission" date="2024-09" db="EMBL/GenBank/DDBJ databases">
        <authorList>
            <person name="Sun Q."/>
            <person name="Mori K."/>
        </authorList>
    </citation>
    <scope>NUCLEOTIDE SEQUENCE [LARGE SCALE GENOMIC DNA]</scope>
    <source>
        <strain evidence="1 2">TISTR 2452</strain>
    </source>
</reference>
<organism evidence="1 2">
    <name type="scientific">Paenibacillus aurantiacus</name>
    <dbReference type="NCBI Taxonomy" id="1936118"/>
    <lineage>
        <taxon>Bacteria</taxon>
        <taxon>Bacillati</taxon>
        <taxon>Bacillota</taxon>
        <taxon>Bacilli</taxon>
        <taxon>Bacillales</taxon>
        <taxon>Paenibacillaceae</taxon>
        <taxon>Paenibacillus</taxon>
    </lineage>
</organism>
<name>A0ABV5KH48_9BACL</name>
<protein>
    <submittedName>
        <fullName evidence="1">Uncharacterized protein</fullName>
    </submittedName>
</protein>
<dbReference type="Proteomes" id="UP001589747">
    <property type="component" value="Unassembled WGS sequence"/>
</dbReference>
<keyword evidence="2" id="KW-1185">Reference proteome</keyword>
<sequence>MKVKLSVVLILFAALFSVWYLVPKPYETTLEGAYYQLGNDTVFENVKIHLDGKLQNHWNGTRTFKGSVSFEGKGIPKIPEDQTELLLYYQGGNFSPIFSGYKVNGGIAVPMIYHFGMLYTNDRFTQFSLTLFSGEPRTWLPSNGFVIAAPAQTREEALRISQKLMKKFDISITK</sequence>
<dbReference type="RefSeq" id="WP_377488663.1">
    <property type="nucleotide sequence ID" value="NZ_JBHMDO010000003.1"/>
</dbReference>
<comment type="caution">
    <text evidence="1">The sequence shown here is derived from an EMBL/GenBank/DDBJ whole genome shotgun (WGS) entry which is preliminary data.</text>
</comment>
<evidence type="ECO:0000313" key="2">
    <source>
        <dbReference type="Proteomes" id="UP001589747"/>
    </source>
</evidence>
<proteinExistence type="predicted"/>
<accession>A0ABV5KH48</accession>